<evidence type="ECO:0000313" key="5">
    <source>
        <dbReference type="Proteomes" id="UP000298030"/>
    </source>
</evidence>
<dbReference type="PANTHER" id="PTHR23079:SF14">
    <property type="entry name" value="RNA-DEPENDENT RNA POLYMERASE"/>
    <property type="match status" value="1"/>
</dbReference>
<evidence type="ECO:0000256" key="1">
    <source>
        <dbReference type="RuleBase" id="RU363098"/>
    </source>
</evidence>
<dbReference type="GO" id="GO:0003723">
    <property type="term" value="F:RNA binding"/>
    <property type="evidence" value="ECO:0007669"/>
    <property type="project" value="UniProtKB-KW"/>
</dbReference>
<accession>A0A4Y7TE05</accession>
<dbReference type="GO" id="GO:0003968">
    <property type="term" value="F:RNA-directed RNA polymerase activity"/>
    <property type="evidence" value="ECO:0007669"/>
    <property type="project" value="UniProtKB-KW"/>
</dbReference>
<dbReference type="STRING" id="71717.A0A4Y7TE05"/>
<name>A0A4Y7TE05_COPMI</name>
<keyword evidence="5" id="KW-1185">Reference proteome</keyword>
<proteinExistence type="inferred from homology"/>
<dbReference type="OrthoDB" id="10055769at2759"/>
<dbReference type="Pfam" id="PF05183">
    <property type="entry name" value="RdRP"/>
    <property type="match status" value="1"/>
</dbReference>
<reference evidence="4 5" key="1">
    <citation type="journal article" date="2019" name="Nat. Ecol. Evol.">
        <title>Megaphylogeny resolves global patterns of mushroom evolution.</title>
        <authorList>
            <person name="Varga T."/>
            <person name="Krizsan K."/>
            <person name="Foldi C."/>
            <person name="Dima B."/>
            <person name="Sanchez-Garcia M."/>
            <person name="Sanchez-Ramirez S."/>
            <person name="Szollosi G.J."/>
            <person name="Szarkandi J.G."/>
            <person name="Papp V."/>
            <person name="Albert L."/>
            <person name="Andreopoulos W."/>
            <person name="Angelini C."/>
            <person name="Antonin V."/>
            <person name="Barry K.W."/>
            <person name="Bougher N.L."/>
            <person name="Buchanan P."/>
            <person name="Buyck B."/>
            <person name="Bense V."/>
            <person name="Catcheside P."/>
            <person name="Chovatia M."/>
            <person name="Cooper J."/>
            <person name="Damon W."/>
            <person name="Desjardin D."/>
            <person name="Finy P."/>
            <person name="Geml J."/>
            <person name="Haridas S."/>
            <person name="Hughes K."/>
            <person name="Justo A."/>
            <person name="Karasinski D."/>
            <person name="Kautmanova I."/>
            <person name="Kiss B."/>
            <person name="Kocsube S."/>
            <person name="Kotiranta H."/>
            <person name="LaButti K.M."/>
            <person name="Lechner B.E."/>
            <person name="Liimatainen K."/>
            <person name="Lipzen A."/>
            <person name="Lukacs Z."/>
            <person name="Mihaltcheva S."/>
            <person name="Morgado L.N."/>
            <person name="Niskanen T."/>
            <person name="Noordeloos M.E."/>
            <person name="Ohm R.A."/>
            <person name="Ortiz-Santana B."/>
            <person name="Ovrebo C."/>
            <person name="Racz N."/>
            <person name="Riley R."/>
            <person name="Savchenko A."/>
            <person name="Shiryaev A."/>
            <person name="Soop K."/>
            <person name="Spirin V."/>
            <person name="Szebenyi C."/>
            <person name="Tomsovsky M."/>
            <person name="Tulloss R.E."/>
            <person name="Uehling J."/>
            <person name="Grigoriev I.V."/>
            <person name="Vagvolgyi C."/>
            <person name="Papp T."/>
            <person name="Martin F.M."/>
            <person name="Miettinen O."/>
            <person name="Hibbett D.S."/>
            <person name="Nagy L.G."/>
        </authorList>
    </citation>
    <scope>NUCLEOTIDE SEQUENCE [LARGE SCALE GENOMIC DNA]</scope>
    <source>
        <strain evidence="4 5">FP101781</strain>
    </source>
</reference>
<protein>
    <recommendedName>
        <fullName evidence="1">RNA-dependent RNA polymerase</fullName>
        <ecNumber evidence="1">2.7.7.48</ecNumber>
    </recommendedName>
</protein>
<dbReference type="Proteomes" id="UP000298030">
    <property type="component" value="Unassembled WGS sequence"/>
</dbReference>
<feature type="region of interest" description="Disordered" evidence="2">
    <location>
        <begin position="888"/>
        <end position="911"/>
    </location>
</feature>
<dbReference type="EMBL" id="QPFP01000015">
    <property type="protein sequence ID" value="TEB32397.1"/>
    <property type="molecule type" value="Genomic_DNA"/>
</dbReference>
<comment type="similarity">
    <text evidence="1">Belongs to the RdRP family.</text>
</comment>
<dbReference type="AlphaFoldDB" id="A0A4Y7TE05"/>
<feature type="non-terminal residue" evidence="4">
    <location>
        <position position="1"/>
    </location>
</feature>
<feature type="domain" description="RDRP core" evidence="3">
    <location>
        <begin position="165"/>
        <end position="781"/>
    </location>
</feature>
<feature type="non-terminal residue" evidence="4">
    <location>
        <position position="994"/>
    </location>
</feature>
<comment type="catalytic activity">
    <reaction evidence="1">
        <text>RNA(n) + a ribonucleoside 5'-triphosphate = RNA(n+1) + diphosphate</text>
        <dbReference type="Rhea" id="RHEA:21248"/>
        <dbReference type="Rhea" id="RHEA-COMP:14527"/>
        <dbReference type="Rhea" id="RHEA-COMP:17342"/>
        <dbReference type="ChEBI" id="CHEBI:33019"/>
        <dbReference type="ChEBI" id="CHEBI:61557"/>
        <dbReference type="ChEBI" id="CHEBI:140395"/>
        <dbReference type="EC" id="2.7.7.48"/>
    </reaction>
</comment>
<organism evidence="4 5">
    <name type="scientific">Coprinellus micaceus</name>
    <name type="common">Glistening ink-cap mushroom</name>
    <name type="synonym">Coprinus micaceus</name>
    <dbReference type="NCBI Taxonomy" id="71717"/>
    <lineage>
        <taxon>Eukaryota</taxon>
        <taxon>Fungi</taxon>
        <taxon>Dikarya</taxon>
        <taxon>Basidiomycota</taxon>
        <taxon>Agaricomycotina</taxon>
        <taxon>Agaricomycetes</taxon>
        <taxon>Agaricomycetidae</taxon>
        <taxon>Agaricales</taxon>
        <taxon>Agaricineae</taxon>
        <taxon>Psathyrellaceae</taxon>
        <taxon>Coprinellus</taxon>
    </lineage>
</organism>
<gene>
    <name evidence="4" type="ORF">FA13DRAFT_1573155</name>
</gene>
<keyword evidence="1" id="KW-0694">RNA-binding</keyword>
<keyword evidence="1" id="KW-0548">Nucleotidyltransferase</keyword>
<evidence type="ECO:0000256" key="2">
    <source>
        <dbReference type="SAM" id="MobiDB-lite"/>
    </source>
</evidence>
<feature type="region of interest" description="Disordered" evidence="2">
    <location>
        <begin position="1"/>
        <end position="20"/>
    </location>
</feature>
<sequence>TTSAPEPAAASHLQPPADDPTAVDAFLQRDLCRDLDYYVIAHNKEVQASFDQLQIEWGVQFQLARGQSNGLWTWEKVSEVLEQLKGTNEEMGPRVLGIMLPDKAANATDSKVWAEFDREQAAIMENEGRGLGLMGDWMGVSDWYGGRIQQLARLTKKENGGGLELTLEPLEKRRSHRLARFLGSRRVLQIRVPEKLAQEFQNEVREFFARRFILLGRTFVPFHVKDGSVYMVEVGLDFERVAGDWCGDQFRLGFIDFMEWHNPMSLNFRQAISKFVTRFALILSNTVPVIEFNAKNMIFIKDIDSSDWDLDKPKTPTEKIMTDGCGFINVAALTIITRTMGYESAPTALQGRIDGSKGLWVRHPTDESDEPKIWIRDSQNKIKNPRLDRAHRIFELVGPSKASTSVALSTQSILNLHFNGVPSETIIELFREGLKDEVTPLLQWDSPALLYHSVAAAGGVAGARLARISGGHGRALGVQRAQWRPDEVEENPDDGEKELDSATYTGRNPYSGTPHSIHESLIEMIQAGFSPAGCHQVQTKLKQVIKNVVDSAVEKYRIPLDGSIAAWLVPDDLGLLKEGEIYFKSSQPLKDEREMAYHVITGDVVIGRYPMRLPSDLQKVKAVDIPEYALYTDIVIVSVNGETSLPSLLSGGDMDGDIVNIFRDPELVRHFNNKPLTEPPADLMAANFQKEVYSVVAFCTQAANKSSANAMLWYLEFILKDVVTPQKGLYSMFHDCSVATLGYDHPQTIRLAYIFNAMLDASKTGLRLKEGIFDKDKKDYPRKPDPFGILADLRVEGKKIFDEFMVLFEETASKASGGKDVSRFKDPDLLKPYQAAIDLRADQRDKRIMAGQFIHDELRTIHKHVDAAKDEFMARFGKKMIREQQESGFGFASPSKAKANKPSYGSSKSDQADEMYKPAKMFSDPIEGLQMYQSNIEEIKASYAIYSQSASSAFPWSVAFKGLCTIKAKAKGIAPAVREIDECKGVSSSVAKVL</sequence>
<evidence type="ECO:0000259" key="3">
    <source>
        <dbReference type="Pfam" id="PF05183"/>
    </source>
</evidence>
<dbReference type="InterPro" id="IPR007855">
    <property type="entry name" value="RDRP"/>
</dbReference>
<keyword evidence="1" id="KW-0808">Transferase</keyword>
<dbReference type="PANTHER" id="PTHR23079">
    <property type="entry name" value="RNA-DEPENDENT RNA POLYMERASE"/>
    <property type="match status" value="1"/>
</dbReference>
<comment type="caution">
    <text evidence="4">The sequence shown here is derived from an EMBL/GenBank/DDBJ whole genome shotgun (WGS) entry which is preliminary data.</text>
</comment>
<dbReference type="GO" id="GO:0030422">
    <property type="term" value="P:siRNA processing"/>
    <property type="evidence" value="ECO:0007669"/>
    <property type="project" value="TreeGrafter"/>
</dbReference>
<dbReference type="EC" id="2.7.7.48" evidence="1"/>
<evidence type="ECO:0000313" key="4">
    <source>
        <dbReference type="EMBL" id="TEB32397.1"/>
    </source>
</evidence>
<feature type="region of interest" description="Disordered" evidence="2">
    <location>
        <begin position="485"/>
        <end position="509"/>
    </location>
</feature>
<keyword evidence="1" id="KW-0696">RNA-directed RNA polymerase</keyword>
<feature type="compositionally biased region" description="Acidic residues" evidence="2">
    <location>
        <begin position="487"/>
        <end position="497"/>
    </location>
</feature>
<dbReference type="InterPro" id="IPR057596">
    <property type="entry name" value="RDRP_core"/>
</dbReference>
<dbReference type="GO" id="GO:0031380">
    <property type="term" value="C:nuclear RNA-directed RNA polymerase complex"/>
    <property type="evidence" value="ECO:0007669"/>
    <property type="project" value="TreeGrafter"/>
</dbReference>